<dbReference type="PROSITE" id="PS50011">
    <property type="entry name" value="PROTEIN_KINASE_DOM"/>
    <property type="match status" value="1"/>
</dbReference>
<dbReference type="GO" id="GO:0004672">
    <property type="term" value="F:protein kinase activity"/>
    <property type="evidence" value="ECO:0007669"/>
    <property type="project" value="InterPro"/>
</dbReference>
<dbReference type="InterPro" id="IPR000719">
    <property type="entry name" value="Prot_kinase_dom"/>
</dbReference>
<feature type="domain" description="Protein kinase" evidence="1">
    <location>
        <begin position="1"/>
        <end position="305"/>
    </location>
</feature>
<sequence length="305" mass="35506">MVAHHPYILDAVRQSDGAAVVLKKTKKSTHPHEAEIAQFLSSPPLTSDPRNHCVSIYETLQDPTEEDVVLLVMPLLRLYDEPRFETVGEAVEFFWQMIEGMLFMHEQHVAHRDCMQLNTMMEPTMYPDLFHPVKSTKKQDLSGPAKYYSRIERPPRYYYVDFGLSRKYDPKDGPPLEPPILGGDRSVPEFQGIGYHKTSDPFPTDIYYLGNLIRQGFLHRYRGLEFMDALVADMVQEEPEKRPTIEQVAERFAEIRSKLSWWKLRSQIVRRHYGMFIRFLSAVRHVYRTAGFVVRRLPPVPTPPS</sequence>
<comment type="caution">
    <text evidence="2">The sequence shown here is derived from an EMBL/GenBank/DDBJ whole genome shotgun (WGS) entry which is preliminary data.</text>
</comment>
<dbReference type="Gene3D" id="1.10.510.10">
    <property type="entry name" value="Transferase(Phosphotransferase) domain 1"/>
    <property type="match status" value="1"/>
</dbReference>
<gene>
    <name evidence="2" type="ORF">SCP_0302750</name>
</gene>
<evidence type="ECO:0000259" key="1">
    <source>
        <dbReference type="PROSITE" id="PS50011"/>
    </source>
</evidence>
<organism evidence="2 3">
    <name type="scientific">Sparassis crispa</name>
    <dbReference type="NCBI Taxonomy" id="139825"/>
    <lineage>
        <taxon>Eukaryota</taxon>
        <taxon>Fungi</taxon>
        <taxon>Dikarya</taxon>
        <taxon>Basidiomycota</taxon>
        <taxon>Agaricomycotina</taxon>
        <taxon>Agaricomycetes</taxon>
        <taxon>Polyporales</taxon>
        <taxon>Sparassidaceae</taxon>
        <taxon>Sparassis</taxon>
    </lineage>
</organism>
<dbReference type="SUPFAM" id="SSF56112">
    <property type="entry name" value="Protein kinase-like (PK-like)"/>
    <property type="match status" value="1"/>
</dbReference>
<dbReference type="SMART" id="SM00220">
    <property type="entry name" value="S_TKc"/>
    <property type="match status" value="1"/>
</dbReference>
<dbReference type="AlphaFoldDB" id="A0A401GEG2"/>
<dbReference type="EMBL" id="BFAD01000003">
    <property type="protein sequence ID" value="GBE80560.1"/>
    <property type="molecule type" value="Genomic_DNA"/>
</dbReference>
<evidence type="ECO:0000313" key="3">
    <source>
        <dbReference type="Proteomes" id="UP000287166"/>
    </source>
</evidence>
<proteinExistence type="predicted"/>
<dbReference type="GO" id="GO:0005524">
    <property type="term" value="F:ATP binding"/>
    <property type="evidence" value="ECO:0007669"/>
    <property type="project" value="InterPro"/>
</dbReference>
<dbReference type="GeneID" id="38777477"/>
<dbReference type="Proteomes" id="UP000287166">
    <property type="component" value="Unassembled WGS sequence"/>
</dbReference>
<dbReference type="InParanoid" id="A0A401GEG2"/>
<accession>A0A401GEG2</accession>
<protein>
    <recommendedName>
        <fullName evidence="1">Protein kinase domain-containing protein</fullName>
    </recommendedName>
</protein>
<keyword evidence="3" id="KW-1185">Reference proteome</keyword>
<dbReference type="STRING" id="139825.A0A401GEG2"/>
<dbReference type="InterPro" id="IPR011009">
    <property type="entry name" value="Kinase-like_dom_sf"/>
</dbReference>
<evidence type="ECO:0000313" key="2">
    <source>
        <dbReference type="EMBL" id="GBE80560.1"/>
    </source>
</evidence>
<reference evidence="2 3" key="1">
    <citation type="journal article" date="2018" name="Sci. Rep.">
        <title>Genome sequence of the cauliflower mushroom Sparassis crispa (Hanabiratake) and its association with beneficial usage.</title>
        <authorList>
            <person name="Kiyama R."/>
            <person name="Furutani Y."/>
            <person name="Kawaguchi K."/>
            <person name="Nakanishi T."/>
        </authorList>
    </citation>
    <scope>NUCLEOTIDE SEQUENCE [LARGE SCALE GENOMIC DNA]</scope>
</reference>
<dbReference type="RefSeq" id="XP_027611473.1">
    <property type="nucleotide sequence ID" value="XM_027755672.1"/>
</dbReference>
<name>A0A401GEG2_9APHY</name>
<dbReference type="OrthoDB" id="5987198at2759"/>